<feature type="compositionally biased region" description="Polar residues" evidence="1">
    <location>
        <begin position="751"/>
        <end position="767"/>
    </location>
</feature>
<evidence type="ECO:0000256" key="1">
    <source>
        <dbReference type="SAM" id="MobiDB-lite"/>
    </source>
</evidence>
<feature type="region of interest" description="Disordered" evidence="1">
    <location>
        <begin position="52"/>
        <end position="79"/>
    </location>
</feature>
<dbReference type="Proteomes" id="UP000028828">
    <property type="component" value="Unassembled WGS sequence"/>
</dbReference>
<dbReference type="AlphaFoldDB" id="A0A086J8K8"/>
<feature type="region of interest" description="Disordered" evidence="1">
    <location>
        <begin position="751"/>
        <end position="807"/>
    </location>
</feature>
<dbReference type="InterPro" id="IPR013897">
    <property type="entry name" value="Duc1"/>
</dbReference>
<sequence length="824" mass="91119">MEETLNSITSYLRNVPLTSISDPLAVCSTAPALPERENPSRVRAWVTRSDFHGEATPTMGGTFPQNSGKGGEKTASLSRNGSSLSDAIWSFHENLRRQWSQLQILDQPGSGRQSPFEGKSEKSESGKTSSAQSKHVPGPTSPGSAETLPRAVVLSSPTRQAGFLSSTSCASASPAAGDADFSLHDDDSVPGSPVSPVRHSASGFASRKFARCLAAAAPGEDRVGVSDLHYPAPRDFPGRVESRQSSQAKPVSSDTAKSPGGATRTLAEAYMHLRVENRTMWMSLHTLRVVVALQLALSVLGFLLNSWPPGFSAQDAPFRSAVFWLHVAAYMYTGWCLYTLRGSPVESWEAQQARETVERLRQNVSLSPQVAAGSLEGAGKAVRLAEMPVRDDLRTETGMRDECPRRRSRSSHARLDRERIPPPADAEPPPVETWPQRPVFLRATEEAWIVEKVTEIARRKAKTKESSRSGTRRKLPIVRYPRAPMMFMTKQLEDPKTGIHWFENPFFRGVAVIRLAPVGGSPGGEVYTDSKKRYLQACFQGQFLQPHRVGEVLTGQVFSRRLKSLPPRWMVNMGMKVVKQLTDTLKEDISSNEPYFLTPALCVAQTVHVAHASRRPRRLSSAVAEDQNGMEERRDNLISDDLDDENFYIPPPDPTNPMIQEDTRLLGGPFSCGGISSDKRKRLMGDRKLLKELVFSPDYIYTFDFFQNIFYPSSYEFDLGVMRLDLAPYLNRQPIELMALVDDSFIRDGTPSSSTVSSDKGGVSSSCGDGKSRSREVGGEGGAEDNATGSQGFEDEDVSKWKPPPGSWKFLWRYQMWHEKLLSN</sequence>
<feature type="compositionally biased region" description="Basic and acidic residues" evidence="1">
    <location>
        <begin position="393"/>
        <end position="405"/>
    </location>
</feature>
<proteinExistence type="predicted"/>
<dbReference type="PANTHER" id="PTHR34826:SF2">
    <property type="entry name" value="UPF0590 PROTEIN C409.17C"/>
    <property type="match status" value="1"/>
</dbReference>
<evidence type="ECO:0000313" key="3">
    <source>
        <dbReference type="EMBL" id="KFG28476.1"/>
    </source>
</evidence>
<dbReference type="Pfam" id="PF08588">
    <property type="entry name" value="Duc1"/>
    <property type="match status" value="1"/>
</dbReference>
<gene>
    <name evidence="3" type="ORF">TGP89_305540</name>
</gene>
<name>A0A086J8K8_TOXGO</name>
<feature type="region of interest" description="Disordered" evidence="1">
    <location>
        <begin position="393"/>
        <end position="433"/>
    </location>
</feature>
<accession>A0A086J8K8</accession>
<reference evidence="3 4" key="1">
    <citation type="submission" date="2014-03" db="EMBL/GenBank/DDBJ databases">
        <authorList>
            <person name="Sibley D."/>
            <person name="Venepally P."/>
            <person name="Karamycheva S."/>
            <person name="Hadjithomas M."/>
            <person name="Khan A."/>
            <person name="Brunk B."/>
            <person name="Roos D."/>
            <person name="Caler E."/>
            <person name="Lorenzi H."/>
        </authorList>
    </citation>
    <scope>NUCLEOTIDE SEQUENCE [LARGE SCALE GENOMIC DNA]</scope>
    <source>
        <strain evidence="4">p89</strain>
    </source>
</reference>
<evidence type="ECO:0000259" key="2">
    <source>
        <dbReference type="Pfam" id="PF08588"/>
    </source>
</evidence>
<feature type="region of interest" description="Disordered" evidence="1">
    <location>
        <begin position="106"/>
        <end position="147"/>
    </location>
</feature>
<dbReference type="PANTHER" id="PTHR34826">
    <property type="entry name" value="UPF0590 PROTEIN C409.17C"/>
    <property type="match status" value="1"/>
</dbReference>
<feature type="compositionally biased region" description="Polar residues" evidence="1">
    <location>
        <begin position="243"/>
        <end position="256"/>
    </location>
</feature>
<organism evidence="3 4">
    <name type="scientific">Toxoplasma gondii p89</name>
    <dbReference type="NCBI Taxonomy" id="943119"/>
    <lineage>
        <taxon>Eukaryota</taxon>
        <taxon>Sar</taxon>
        <taxon>Alveolata</taxon>
        <taxon>Apicomplexa</taxon>
        <taxon>Conoidasida</taxon>
        <taxon>Coccidia</taxon>
        <taxon>Eucoccidiorida</taxon>
        <taxon>Eimeriorina</taxon>
        <taxon>Sarcocystidae</taxon>
        <taxon>Toxoplasma</taxon>
    </lineage>
</organism>
<feature type="region of interest" description="Disordered" evidence="1">
    <location>
        <begin position="181"/>
        <end position="200"/>
    </location>
</feature>
<feature type="region of interest" description="Disordered" evidence="1">
    <location>
        <begin position="223"/>
        <end position="261"/>
    </location>
</feature>
<dbReference type="OrthoDB" id="329699at2759"/>
<dbReference type="EMBL" id="AEYI02002370">
    <property type="protein sequence ID" value="KFG28476.1"/>
    <property type="molecule type" value="Genomic_DNA"/>
</dbReference>
<comment type="caution">
    <text evidence="3">The sequence shown here is derived from an EMBL/GenBank/DDBJ whole genome shotgun (WGS) entry which is preliminary data.</text>
</comment>
<dbReference type="VEuPathDB" id="ToxoDB:TGP89_305540"/>
<protein>
    <recommendedName>
        <fullName evidence="2">Domain of unknown function at the cortex 1 domain-containing protein</fullName>
    </recommendedName>
</protein>
<feature type="domain" description="Domain of unknown function at the cortex 1" evidence="2">
    <location>
        <begin position="499"/>
        <end position="739"/>
    </location>
</feature>
<evidence type="ECO:0000313" key="4">
    <source>
        <dbReference type="Proteomes" id="UP000028828"/>
    </source>
</evidence>
<feature type="compositionally biased region" description="Pro residues" evidence="1">
    <location>
        <begin position="421"/>
        <end position="432"/>
    </location>
</feature>